<keyword evidence="3" id="KW-1185">Reference proteome</keyword>
<dbReference type="Proteomes" id="UP000811609">
    <property type="component" value="Chromosome 14"/>
</dbReference>
<dbReference type="AlphaFoldDB" id="A0A8T1NER3"/>
<dbReference type="EMBL" id="CM031822">
    <property type="protein sequence ID" value="KAG6628865.1"/>
    <property type="molecule type" value="Genomic_DNA"/>
</dbReference>
<protein>
    <submittedName>
        <fullName evidence="2">Uncharacterized protein</fullName>
    </submittedName>
</protein>
<comment type="caution">
    <text evidence="2">The sequence shown here is derived from an EMBL/GenBank/DDBJ whole genome shotgun (WGS) entry which is preliminary data.</text>
</comment>
<gene>
    <name evidence="2" type="ORF">CIPAW_14G042200</name>
</gene>
<name>A0A8T1NER3_CARIL</name>
<proteinExistence type="predicted"/>
<feature type="compositionally biased region" description="Low complexity" evidence="1">
    <location>
        <begin position="41"/>
        <end position="52"/>
    </location>
</feature>
<evidence type="ECO:0000256" key="1">
    <source>
        <dbReference type="SAM" id="MobiDB-lite"/>
    </source>
</evidence>
<accession>A0A8T1NER3</accession>
<organism evidence="2 3">
    <name type="scientific">Carya illinoinensis</name>
    <name type="common">Pecan</name>
    <dbReference type="NCBI Taxonomy" id="32201"/>
    <lineage>
        <taxon>Eukaryota</taxon>
        <taxon>Viridiplantae</taxon>
        <taxon>Streptophyta</taxon>
        <taxon>Embryophyta</taxon>
        <taxon>Tracheophyta</taxon>
        <taxon>Spermatophyta</taxon>
        <taxon>Magnoliopsida</taxon>
        <taxon>eudicotyledons</taxon>
        <taxon>Gunneridae</taxon>
        <taxon>Pentapetalae</taxon>
        <taxon>rosids</taxon>
        <taxon>fabids</taxon>
        <taxon>Fagales</taxon>
        <taxon>Juglandaceae</taxon>
        <taxon>Carya</taxon>
    </lineage>
</organism>
<feature type="region of interest" description="Disordered" evidence="1">
    <location>
        <begin position="41"/>
        <end position="64"/>
    </location>
</feature>
<sequence length="111" mass="12198">MPGQNPVEIPLEDWFLVRIMASSLAWLSFSKVLIKVLAASSSSSPGHGRSAALLHESRHPLSRSWRPSVDLKLGAKFSTKPENSSQYSETAGLRSWHTYLPRSPSPSPGTR</sequence>
<evidence type="ECO:0000313" key="2">
    <source>
        <dbReference type="EMBL" id="KAG6628865.1"/>
    </source>
</evidence>
<reference evidence="2" key="1">
    <citation type="submission" date="2020-12" db="EMBL/GenBank/DDBJ databases">
        <title>WGS assembly of Carya illinoinensis cv. Pawnee.</title>
        <authorList>
            <person name="Platts A."/>
            <person name="Shu S."/>
            <person name="Wright S."/>
            <person name="Barry K."/>
            <person name="Edger P."/>
            <person name="Pires J.C."/>
            <person name="Schmutz J."/>
        </authorList>
    </citation>
    <scope>NUCLEOTIDE SEQUENCE</scope>
    <source>
        <tissue evidence="2">Leaf</tissue>
    </source>
</reference>
<evidence type="ECO:0000313" key="3">
    <source>
        <dbReference type="Proteomes" id="UP000811609"/>
    </source>
</evidence>